<dbReference type="SMART" id="SM00382">
    <property type="entry name" value="AAA"/>
    <property type="match status" value="1"/>
</dbReference>
<dbReference type="Gene3D" id="3.30.450.90">
    <property type="match status" value="1"/>
</dbReference>
<dbReference type="EMBL" id="CP064781">
    <property type="protein sequence ID" value="QRJ63619.1"/>
    <property type="molecule type" value="Genomic_DNA"/>
</dbReference>
<dbReference type="RefSeq" id="WP_203387149.1">
    <property type="nucleotide sequence ID" value="NZ_CP064781.1"/>
</dbReference>
<dbReference type="SUPFAM" id="SSF55781">
    <property type="entry name" value="GAF domain-like"/>
    <property type="match status" value="1"/>
</dbReference>
<evidence type="ECO:0000313" key="6">
    <source>
        <dbReference type="Proteomes" id="UP000663444"/>
    </source>
</evidence>
<evidence type="ECO:0000259" key="4">
    <source>
        <dbReference type="PROSITE" id="PS00662"/>
    </source>
</evidence>
<dbReference type="Gene3D" id="3.30.300.160">
    <property type="entry name" value="Type II secretion system, protein E, N-terminal domain"/>
    <property type="match status" value="1"/>
</dbReference>
<dbReference type="InterPro" id="IPR003018">
    <property type="entry name" value="GAF"/>
</dbReference>
<dbReference type="PANTHER" id="PTHR30258">
    <property type="entry name" value="TYPE II SECRETION SYSTEM PROTEIN GSPE-RELATED"/>
    <property type="match status" value="1"/>
</dbReference>
<dbReference type="CDD" id="cd01129">
    <property type="entry name" value="PulE-GspE-like"/>
    <property type="match status" value="1"/>
</dbReference>
<keyword evidence="6" id="KW-1185">Reference proteome</keyword>
<dbReference type="PROSITE" id="PS00662">
    <property type="entry name" value="T2SP_E"/>
    <property type="match status" value="1"/>
</dbReference>
<dbReference type="SMART" id="SM00065">
    <property type="entry name" value="GAF"/>
    <property type="match status" value="1"/>
</dbReference>
<gene>
    <name evidence="5" type="primary">tadA</name>
    <name evidence="5" type="ORF">IWH25_18070</name>
</gene>
<evidence type="ECO:0000313" key="5">
    <source>
        <dbReference type="EMBL" id="QRJ63619.1"/>
    </source>
</evidence>
<reference evidence="5" key="1">
    <citation type="submission" date="2020-11" db="EMBL/GenBank/DDBJ databases">
        <title>Azospira restricta DSM 18626 genome sequence.</title>
        <authorList>
            <person name="Moe W.M."/>
        </authorList>
    </citation>
    <scope>NUCLEOTIDE SEQUENCE</scope>
    <source>
        <strain evidence="5">DSM 18626</strain>
    </source>
</reference>
<dbReference type="SUPFAM" id="SSF160246">
    <property type="entry name" value="EspE N-terminal domain-like"/>
    <property type="match status" value="1"/>
</dbReference>
<dbReference type="Gene3D" id="3.40.50.300">
    <property type="entry name" value="P-loop containing nucleotide triphosphate hydrolases"/>
    <property type="match status" value="1"/>
</dbReference>
<dbReference type="Pfam" id="PF05157">
    <property type="entry name" value="MshEN"/>
    <property type="match status" value="1"/>
</dbReference>
<dbReference type="PANTHER" id="PTHR30258:SF2">
    <property type="entry name" value="COMG OPERON PROTEIN 1"/>
    <property type="match status" value="1"/>
</dbReference>
<dbReference type="GO" id="GO:0005524">
    <property type="term" value="F:ATP binding"/>
    <property type="evidence" value="ECO:0007669"/>
    <property type="project" value="UniProtKB-KW"/>
</dbReference>
<protein>
    <submittedName>
        <fullName evidence="5">Flp pilus assembly complex ATPase component TadA</fullName>
    </submittedName>
</protein>
<dbReference type="Pfam" id="PF00437">
    <property type="entry name" value="T2SSE"/>
    <property type="match status" value="1"/>
</dbReference>
<dbReference type="InterPro" id="IPR027417">
    <property type="entry name" value="P-loop_NTPase"/>
</dbReference>
<dbReference type="KEGG" id="ares:IWH25_18070"/>
<dbReference type="GO" id="GO:0005886">
    <property type="term" value="C:plasma membrane"/>
    <property type="evidence" value="ECO:0007669"/>
    <property type="project" value="TreeGrafter"/>
</dbReference>
<feature type="domain" description="Bacterial type II secretion system protein E" evidence="4">
    <location>
        <begin position="575"/>
        <end position="589"/>
    </location>
</feature>
<keyword evidence="3" id="KW-0067">ATP-binding</keyword>
<organism evidence="5 6">
    <name type="scientific">Azospira restricta</name>
    <dbReference type="NCBI Taxonomy" id="404405"/>
    <lineage>
        <taxon>Bacteria</taxon>
        <taxon>Pseudomonadati</taxon>
        <taxon>Pseudomonadota</taxon>
        <taxon>Betaproteobacteria</taxon>
        <taxon>Rhodocyclales</taxon>
        <taxon>Rhodocyclaceae</taxon>
        <taxon>Azospira</taxon>
    </lineage>
</organism>
<dbReference type="InterPro" id="IPR001482">
    <property type="entry name" value="T2SS/T4SS_dom"/>
</dbReference>
<sequence length="786" mass="86742">MGNLTPPTHAGADDAALRLAFFKNLQLVTNKIHATANIDEIMLELSQELCTLFNCDRLTIYALGEDKQSIVSKVKTGLNSFKDLRLPISDQSIAGYVAANRRPVNIHDVYDGAELARYSPHMAFLKEVDKRTGYRSKQMLVAPILDAASGDLLGVVQLINNRDDAPFPAVAEEGVQGLAQTLAVAFTQRQKPPPAARGKYDELVVAAVISAGELDLAQRSARRKGLPLEDVLIKEFQVKPAAIGQALAKFFGVPYEPFRPDRVKPMDLLKNLRREYVESNHWLPVEETQEGIVVVAPDPERIRASRIVNNIFPKGRIVYRVTSDGEFRKQIDQFYGALADMGSVGDLLSDLDEGEPGEIGADDISAAADNELVRLVNKIIVDAYQQGASDIHVEPRPGKDKVQIRFRKDGSLVNYIEVPASYRNALVTRLKIMCDLDISEKRRPQDGKIKFKKFGPLDIELRVATIPTAGGVEDVVMRILAAGEPLPLDAMGFSPHNHENLIKCISKPYGLFFVCGPTGSGKTTTLHSILGYLNKPDTKIWTAEDPVEITQKGLRQVQVNKKAGLDFATVMKAFLRADPDIIMVGEMRDAETTGIGIEASLTGHLVFATLHTNSAPESIIRLLDMGMDPFNFSDALLGILAQRLAKRLCKECKVAYQPTPDELKQLLAEYSEELRNTPAWVKDPQAAMEAVYKDWQQRYAKDGKFTLYRAKGCSTCGDTGYKGRVGLHELLVGTDPVKKLIQEKARVAEILAQALNEGMRTLKMDGIEKVMQGITDIAQVRAVCIK</sequence>
<comment type="similarity">
    <text evidence="1">Belongs to the GSP E family.</text>
</comment>
<dbReference type="InterPro" id="IPR003593">
    <property type="entry name" value="AAA+_ATPase"/>
</dbReference>
<accession>A0A974PYP6</accession>
<name>A0A974PYP6_9RHOO</name>
<dbReference type="InterPro" id="IPR037257">
    <property type="entry name" value="T2SS_E_N_sf"/>
</dbReference>
<dbReference type="InterPro" id="IPR007831">
    <property type="entry name" value="T2SS_GspE_N"/>
</dbReference>
<evidence type="ECO:0000256" key="3">
    <source>
        <dbReference type="ARBA" id="ARBA00022840"/>
    </source>
</evidence>
<dbReference type="Gene3D" id="3.30.450.40">
    <property type="match status" value="1"/>
</dbReference>
<proteinExistence type="inferred from homology"/>
<keyword evidence="2" id="KW-0547">Nucleotide-binding</keyword>
<evidence type="ECO:0000256" key="1">
    <source>
        <dbReference type="ARBA" id="ARBA00006611"/>
    </source>
</evidence>
<dbReference type="SUPFAM" id="SSF52540">
    <property type="entry name" value="P-loop containing nucleoside triphosphate hydrolases"/>
    <property type="match status" value="1"/>
</dbReference>
<dbReference type="Proteomes" id="UP000663444">
    <property type="component" value="Chromosome"/>
</dbReference>
<dbReference type="InterPro" id="IPR029016">
    <property type="entry name" value="GAF-like_dom_sf"/>
</dbReference>
<dbReference type="AlphaFoldDB" id="A0A974PYP6"/>
<evidence type="ECO:0000256" key="2">
    <source>
        <dbReference type="ARBA" id="ARBA00022741"/>
    </source>
</evidence>
<dbReference type="GO" id="GO:0016887">
    <property type="term" value="F:ATP hydrolysis activity"/>
    <property type="evidence" value="ECO:0007669"/>
    <property type="project" value="TreeGrafter"/>
</dbReference>
<dbReference type="Pfam" id="PF01590">
    <property type="entry name" value="GAF"/>
    <property type="match status" value="1"/>
</dbReference>